<organism evidence="2 3">
    <name type="scientific">Streptosporangium oxazolinicum</name>
    <dbReference type="NCBI Taxonomy" id="909287"/>
    <lineage>
        <taxon>Bacteria</taxon>
        <taxon>Bacillati</taxon>
        <taxon>Actinomycetota</taxon>
        <taxon>Actinomycetes</taxon>
        <taxon>Streptosporangiales</taxon>
        <taxon>Streptosporangiaceae</taxon>
        <taxon>Streptosporangium</taxon>
    </lineage>
</organism>
<comment type="caution">
    <text evidence="2">The sequence shown here is derived from an EMBL/GenBank/DDBJ whole genome shotgun (WGS) entry which is preliminary data.</text>
</comment>
<dbReference type="EMBL" id="BAABAQ010000020">
    <property type="protein sequence ID" value="GAA4209380.1"/>
    <property type="molecule type" value="Genomic_DNA"/>
</dbReference>
<sequence length="116" mass="12520">MNAFLQHLTGTHPLWLYLAGLLVVFIASGRPARDYEDAYDLDDISEALDSIGYGWALITAVCAFVVVGLMVVAWGLWAIAHTSGALAIATLAFAWQIDRLALRRPAPSPELTPVPA</sequence>
<keyword evidence="1" id="KW-0472">Membrane</keyword>
<keyword evidence="3" id="KW-1185">Reference proteome</keyword>
<reference evidence="3" key="1">
    <citation type="journal article" date="2019" name="Int. J. Syst. Evol. Microbiol.">
        <title>The Global Catalogue of Microorganisms (GCM) 10K type strain sequencing project: providing services to taxonomists for standard genome sequencing and annotation.</title>
        <authorList>
            <consortium name="The Broad Institute Genomics Platform"/>
            <consortium name="The Broad Institute Genome Sequencing Center for Infectious Disease"/>
            <person name="Wu L."/>
            <person name="Ma J."/>
        </authorList>
    </citation>
    <scope>NUCLEOTIDE SEQUENCE [LARGE SCALE GENOMIC DNA]</scope>
    <source>
        <strain evidence="3">JCM 17388</strain>
    </source>
</reference>
<gene>
    <name evidence="2" type="ORF">GCM10022252_75810</name>
</gene>
<dbReference type="RefSeq" id="WP_344923159.1">
    <property type="nucleotide sequence ID" value="NZ_BAABAQ010000020.1"/>
</dbReference>
<proteinExistence type="predicted"/>
<feature type="transmembrane region" description="Helical" evidence="1">
    <location>
        <begin position="78"/>
        <end position="95"/>
    </location>
</feature>
<evidence type="ECO:0000313" key="2">
    <source>
        <dbReference type="EMBL" id="GAA4209380.1"/>
    </source>
</evidence>
<evidence type="ECO:0000313" key="3">
    <source>
        <dbReference type="Proteomes" id="UP001501251"/>
    </source>
</evidence>
<keyword evidence="1" id="KW-1133">Transmembrane helix</keyword>
<accession>A0ABP8BKS8</accession>
<feature type="transmembrane region" description="Helical" evidence="1">
    <location>
        <begin position="14"/>
        <end position="32"/>
    </location>
</feature>
<keyword evidence="1" id="KW-0812">Transmembrane</keyword>
<evidence type="ECO:0000256" key="1">
    <source>
        <dbReference type="SAM" id="Phobius"/>
    </source>
</evidence>
<dbReference type="Proteomes" id="UP001501251">
    <property type="component" value="Unassembled WGS sequence"/>
</dbReference>
<name>A0ABP8BKS8_9ACTN</name>
<feature type="transmembrane region" description="Helical" evidence="1">
    <location>
        <begin position="53"/>
        <end position="72"/>
    </location>
</feature>
<protein>
    <submittedName>
        <fullName evidence="2">Uncharacterized protein</fullName>
    </submittedName>
</protein>